<dbReference type="InterPro" id="IPR052022">
    <property type="entry name" value="26kDa_periplasmic_antigen"/>
</dbReference>
<feature type="compositionally biased region" description="Basic and acidic residues" evidence="1">
    <location>
        <begin position="20"/>
        <end position="29"/>
    </location>
</feature>
<dbReference type="Pfam" id="PF04402">
    <property type="entry name" value="SIMPL"/>
    <property type="match status" value="1"/>
</dbReference>
<name>A0A494Z7U8_9BACI</name>
<dbReference type="PANTHER" id="PTHR34387">
    <property type="entry name" value="SLR1258 PROTEIN"/>
    <property type="match status" value="1"/>
</dbReference>
<dbReference type="EMBL" id="RBZO01000001">
    <property type="protein sequence ID" value="RKQ18673.1"/>
    <property type="molecule type" value="Genomic_DNA"/>
</dbReference>
<evidence type="ECO:0000313" key="2">
    <source>
        <dbReference type="EMBL" id="RKQ18673.1"/>
    </source>
</evidence>
<proteinExistence type="predicted"/>
<dbReference type="InterPro" id="IPR007497">
    <property type="entry name" value="SIMPL/DUF541"/>
</dbReference>
<dbReference type="PANTHER" id="PTHR34387:SF1">
    <property type="entry name" value="PERIPLASMIC IMMUNOGENIC PROTEIN"/>
    <property type="match status" value="1"/>
</dbReference>
<dbReference type="AlphaFoldDB" id="A0A494Z7U8"/>
<dbReference type="OrthoDB" id="9785192at2"/>
<comment type="caution">
    <text evidence="2">The sequence shown here is derived from an EMBL/GenBank/DDBJ whole genome shotgun (WGS) entry which is preliminary data.</text>
</comment>
<gene>
    <name evidence="2" type="ORF">D8M05_00735</name>
</gene>
<reference evidence="2 3" key="1">
    <citation type="journal article" date="2015" name="Antonie Van Leeuwenhoek">
        <title>Oceanobacillus bengalensis sp. nov., a bacterium isolated from seawater of the Bay of Bengal.</title>
        <authorList>
            <person name="Yongchang O."/>
            <person name="Xiang W."/>
            <person name="Wang G."/>
        </authorList>
    </citation>
    <scope>NUCLEOTIDE SEQUENCE [LARGE SCALE GENOMIC DNA]</scope>
    <source>
        <strain evidence="2 3">MCCC 1K00260</strain>
    </source>
</reference>
<dbReference type="Proteomes" id="UP000281813">
    <property type="component" value="Unassembled WGS sequence"/>
</dbReference>
<evidence type="ECO:0000256" key="1">
    <source>
        <dbReference type="SAM" id="MobiDB-lite"/>
    </source>
</evidence>
<dbReference type="Gene3D" id="3.30.70.2970">
    <property type="entry name" value="Protein of unknown function (DUF541), domain 2"/>
    <property type="match status" value="1"/>
</dbReference>
<evidence type="ECO:0000313" key="3">
    <source>
        <dbReference type="Proteomes" id="UP000281813"/>
    </source>
</evidence>
<keyword evidence="3" id="KW-1185">Reference proteome</keyword>
<protein>
    <submittedName>
        <fullName evidence="2">DUF541 domain-containing protein</fullName>
    </submittedName>
</protein>
<dbReference type="GO" id="GO:0006974">
    <property type="term" value="P:DNA damage response"/>
    <property type="evidence" value="ECO:0007669"/>
    <property type="project" value="TreeGrafter"/>
</dbReference>
<sequence>MMYYPNRQAYSQYQQSFRRPQLEQHTDPKSKKRTITVTGTSTISVEPNTVTIQLAVITEDESLAIAQQENANKMNNVIQSIENLGVPATNIQTSAININPQYDFIDGQQLFRGYEVSNEITVTIDTIDKTGNIIDTAVRNGVNRVSTIRFTIDDEHAYYEQALTNALQNALQKAQAIALSMNLPLDQTPIKITEELMDSHVTYKTFAATTDSFTTPIEPGQISITANIRTIFKY</sequence>
<dbReference type="RefSeq" id="WP_121127645.1">
    <property type="nucleotide sequence ID" value="NZ_RBZO01000001.1"/>
</dbReference>
<organism evidence="2 3">
    <name type="scientific">Oceanobacillus bengalensis</name>
    <dbReference type="NCBI Taxonomy" id="1435466"/>
    <lineage>
        <taxon>Bacteria</taxon>
        <taxon>Bacillati</taxon>
        <taxon>Bacillota</taxon>
        <taxon>Bacilli</taxon>
        <taxon>Bacillales</taxon>
        <taxon>Bacillaceae</taxon>
        <taxon>Oceanobacillus</taxon>
    </lineage>
</organism>
<accession>A0A494Z7U8</accession>
<dbReference type="Gene3D" id="3.30.110.170">
    <property type="entry name" value="Protein of unknown function (DUF541), domain 1"/>
    <property type="match status" value="1"/>
</dbReference>
<feature type="region of interest" description="Disordered" evidence="1">
    <location>
        <begin position="14"/>
        <end position="35"/>
    </location>
</feature>